<evidence type="ECO:0000313" key="2">
    <source>
        <dbReference type="EMBL" id="BCA51753.1"/>
    </source>
</evidence>
<keyword evidence="1" id="KW-0812">Transmembrane</keyword>
<reference evidence="2 3" key="1">
    <citation type="submission" date="2020-02" db="EMBL/GenBank/DDBJ databases">
        <title>Whole-genome sequencing and comparative analysis of the genomes of Bacteroides thetaiotaomicron and Escherichia coli isolated from a healthy resident in Vietnam.</title>
        <authorList>
            <person name="Mohsin M."/>
            <person name="Tanaka K."/>
            <person name="Kawahara R."/>
            <person name="Kondo S."/>
            <person name="Noguchi H."/>
            <person name="Motooka D."/>
            <person name="Nakamura S."/>
            <person name="Khong D.T."/>
            <person name="Nguyen T.N."/>
            <person name="Tran H.T."/>
            <person name="Yamamoto Y."/>
        </authorList>
    </citation>
    <scope>NUCLEOTIDE SEQUENCE [LARGE SCALE GENOMIC DNA]</scope>
    <source>
        <strain evidence="2 3">F9-2</strain>
    </source>
</reference>
<protein>
    <submittedName>
        <fullName evidence="2">Uncharacterized protein</fullName>
    </submittedName>
</protein>
<keyword evidence="1" id="KW-0472">Membrane</keyword>
<organism evidence="2 3">
    <name type="scientific">Bacteroides thetaiotaomicron</name>
    <dbReference type="NCBI Taxonomy" id="818"/>
    <lineage>
        <taxon>Bacteria</taxon>
        <taxon>Pseudomonadati</taxon>
        <taxon>Bacteroidota</taxon>
        <taxon>Bacteroidia</taxon>
        <taxon>Bacteroidales</taxon>
        <taxon>Bacteroidaceae</taxon>
        <taxon>Bacteroides</taxon>
    </lineage>
</organism>
<dbReference type="Proteomes" id="UP000500882">
    <property type="component" value="Chromosome"/>
</dbReference>
<gene>
    <name evidence="2" type="ORF">BatF92_36950</name>
</gene>
<sequence>MSKWSLNQSCVSLCKRRGAELELNLKIYYQISNGRRIKPSINIPRVKVVNLWENDGWFAGKFRFISFVKNLSRFKKEVKVGGWVYQYGMMDYLSLNICVVFIAILLLVCIYAKL</sequence>
<keyword evidence="1" id="KW-1133">Transmembrane helix</keyword>
<proteinExistence type="predicted"/>
<accession>A0A679HL15</accession>
<evidence type="ECO:0000256" key="1">
    <source>
        <dbReference type="SAM" id="Phobius"/>
    </source>
</evidence>
<dbReference type="EMBL" id="AP022660">
    <property type="protein sequence ID" value="BCA51753.1"/>
    <property type="molecule type" value="Genomic_DNA"/>
</dbReference>
<evidence type="ECO:0000313" key="3">
    <source>
        <dbReference type="Proteomes" id="UP000500882"/>
    </source>
</evidence>
<feature type="transmembrane region" description="Helical" evidence="1">
    <location>
        <begin position="92"/>
        <end position="112"/>
    </location>
</feature>
<dbReference type="AlphaFoldDB" id="A0A679HL15"/>
<name>A0A679HL15_BACT4</name>